<evidence type="ECO:0000313" key="6">
    <source>
        <dbReference type="Proteomes" id="UP000032430"/>
    </source>
</evidence>
<dbReference type="RefSeq" id="WP_045096787.1">
    <property type="nucleotide sequence ID" value="NZ_LN614827.1"/>
</dbReference>
<protein>
    <submittedName>
        <fullName evidence="5">2-polyprenyl-6-methoxyphenol hydroxylase-related FAD-dependent oxidoreductase</fullName>
    </submittedName>
</protein>
<dbReference type="Proteomes" id="UP000032430">
    <property type="component" value="Chromosome I"/>
</dbReference>
<dbReference type="GO" id="GO:0071949">
    <property type="term" value="F:FAD binding"/>
    <property type="evidence" value="ECO:0007669"/>
    <property type="project" value="InterPro"/>
</dbReference>
<dbReference type="InterPro" id="IPR050641">
    <property type="entry name" value="RIFMO-like"/>
</dbReference>
<dbReference type="PRINTS" id="PR00420">
    <property type="entry name" value="RNGMNOXGNASE"/>
</dbReference>
<dbReference type="HOGENOM" id="CLU_009665_20_3_6"/>
<gene>
    <name evidence="5" type="ORF">LFA_3135</name>
</gene>
<dbReference type="Pfam" id="PF01494">
    <property type="entry name" value="FAD_binding_3"/>
    <property type="match status" value="1"/>
</dbReference>
<feature type="domain" description="FAD-binding" evidence="4">
    <location>
        <begin position="6"/>
        <end position="340"/>
    </location>
</feature>
<keyword evidence="3" id="KW-0274">FAD</keyword>
<keyword evidence="6" id="KW-1185">Reference proteome</keyword>
<evidence type="ECO:0000256" key="1">
    <source>
        <dbReference type="ARBA" id="ARBA00001974"/>
    </source>
</evidence>
<evidence type="ECO:0000256" key="3">
    <source>
        <dbReference type="ARBA" id="ARBA00022827"/>
    </source>
</evidence>
<dbReference type="Gene3D" id="3.50.50.60">
    <property type="entry name" value="FAD/NAD(P)-binding domain"/>
    <property type="match status" value="1"/>
</dbReference>
<dbReference type="OrthoDB" id="8672648at2"/>
<evidence type="ECO:0000313" key="5">
    <source>
        <dbReference type="EMBL" id="CEG58476.1"/>
    </source>
</evidence>
<dbReference type="Gene3D" id="3.30.70.2450">
    <property type="match status" value="1"/>
</dbReference>
<evidence type="ECO:0000259" key="4">
    <source>
        <dbReference type="Pfam" id="PF01494"/>
    </source>
</evidence>
<dbReference type="STRING" id="1212491.LFA_3135"/>
<comment type="cofactor">
    <cofactor evidence="1">
        <name>FAD</name>
        <dbReference type="ChEBI" id="CHEBI:57692"/>
    </cofactor>
</comment>
<dbReference type="PANTHER" id="PTHR43004">
    <property type="entry name" value="TRK SYSTEM POTASSIUM UPTAKE PROTEIN"/>
    <property type="match status" value="1"/>
</dbReference>
<dbReference type="InterPro" id="IPR002938">
    <property type="entry name" value="FAD-bd"/>
</dbReference>
<evidence type="ECO:0000256" key="2">
    <source>
        <dbReference type="ARBA" id="ARBA00022630"/>
    </source>
</evidence>
<dbReference type="Gene3D" id="3.40.30.120">
    <property type="match status" value="1"/>
</dbReference>
<dbReference type="GO" id="GO:0016709">
    <property type="term" value="F:oxidoreductase activity, acting on paired donors, with incorporation or reduction of molecular oxygen, NAD(P)H as one donor, and incorporation of one atom of oxygen"/>
    <property type="evidence" value="ECO:0007669"/>
    <property type="project" value="UniProtKB-ARBA"/>
</dbReference>
<dbReference type="AlphaFoldDB" id="A0A098G935"/>
<dbReference type="PANTHER" id="PTHR43004:SF19">
    <property type="entry name" value="BINDING MONOOXYGENASE, PUTATIVE (JCVI)-RELATED"/>
    <property type="match status" value="1"/>
</dbReference>
<organism evidence="5 6">
    <name type="scientific">Legionella fallonii LLAP-10</name>
    <dbReference type="NCBI Taxonomy" id="1212491"/>
    <lineage>
        <taxon>Bacteria</taxon>
        <taxon>Pseudomonadati</taxon>
        <taxon>Pseudomonadota</taxon>
        <taxon>Gammaproteobacteria</taxon>
        <taxon>Legionellales</taxon>
        <taxon>Legionellaceae</taxon>
        <taxon>Legionella</taxon>
    </lineage>
</organism>
<dbReference type="KEGG" id="lfa:LFA_3135"/>
<dbReference type="InterPro" id="IPR036188">
    <property type="entry name" value="FAD/NAD-bd_sf"/>
</dbReference>
<sequence>MSENNIDVLIVGAGPVGLFCANEVTRHGLTCRIIDKKSMISDKSKALAIHIRTLDVLEDCGLIDEFLKQGQRILGVVFKSKGKKLLHANYEGVKSDRHFLIDLPQNQTEAILYQHLQNKGIEVDWETELTQFSQSQNGVSATIKKQENKTEIVNANWLIACDGSHSTIRHLLNAEFKGSSYQQAWWLADLLVDWEIPDNQMTVYISDRGPLACFPMGNKRYRFVLTAPQNGTSTPSMADIEQEFKHRSSDSATFSNPMWITQFSIHHRQIQQYRHDRVFIAGDAAHIHSPMGGQGLNTGMQDIYNLIWKLSLVAKKKAKPELLDSYHAERFRIGQEVLKKTDHMTRLIQMTNPLAITLRNALIRLITSSKTVRNFLATDIAELNISYAKSPIVHQSGSLKKLSAGKFLPNFQLVDNETQKTANRNAILKDTLHHLFIFIGEETENSAQLMTLAQTFAEQYAQILQVHLVVFNKVESANQSLKIWLDTQKQVHQSFGITQQTLLLIRPDKYIGILQTPINKEEFMKDLYLLS</sequence>
<dbReference type="SUPFAM" id="SSF51905">
    <property type="entry name" value="FAD/NAD(P)-binding domain"/>
    <property type="match status" value="1"/>
</dbReference>
<accession>A0A098G935</accession>
<reference evidence="6" key="1">
    <citation type="submission" date="2014-09" db="EMBL/GenBank/DDBJ databases">
        <authorList>
            <person name="Gomez-Valero L."/>
        </authorList>
    </citation>
    <scope>NUCLEOTIDE SEQUENCE [LARGE SCALE GENOMIC DNA]</scope>
    <source>
        <strain evidence="6">ATCC700992</strain>
    </source>
</reference>
<keyword evidence="2" id="KW-0285">Flavoprotein</keyword>
<name>A0A098G935_9GAMM</name>
<proteinExistence type="predicted"/>
<dbReference type="EMBL" id="LN614827">
    <property type="protein sequence ID" value="CEG58476.1"/>
    <property type="molecule type" value="Genomic_DNA"/>
</dbReference>